<evidence type="ECO:0000313" key="6">
    <source>
        <dbReference type="EMBL" id="VVA90694.1"/>
    </source>
</evidence>
<evidence type="ECO:0000313" key="7">
    <source>
        <dbReference type="Proteomes" id="UP000489600"/>
    </source>
</evidence>
<dbReference type="InterPro" id="IPR032403">
    <property type="entry name" value="Exo84_C"/>
</dbReference>
<evidence type="ECO:0000256" key="1">
    <source>
        <dbReference type="ARBA" id="ARBA00007210"/>
    </source>
</evidence>
<evidence type="ECO:0000256" key="2">
    <source>
        <dbReference type="ARBA" id="ARBA00022448"/>
    </source>
</evidence>
<feature type="compositionally biased region" description="Polar residues" evidence="4">
    <location>
        <begin position="14"/>
        <end position="24"/>
    </location>
</feature>
<keyword evidence="7" id="KW-1185">Reference proteome</keyword>
<evidence type="ECO:0000256" key="4">
    <source>
        <dbReference type="SAM" id="MobiDB-lite"/>
    </source>
</evidence>
<keyword evidence="3" id="KW-0268">Exocytosis</keyword>
<dbReference type="Pfam" id="PF16528">
    <property type="entry name" value="Exo84_C"/>
    <property type="match status" value="1"/>
</dbReference>
<keyword evidence="2" id="KW-0813">Transport</keyword>
<dbReference type="InterPro" id="IPR016159">
    <property type="entry name" value="Cullin_repeat-like_dom_sf"/>
</dbReference>
<accession>A0A565AQ85</accession>
<dbReference type="PANTHER" id="PTHR21426">
    <property type="entry name" value="EXOCYST COMPLEX COMPONENT 8"/>
    <property type="match status" value="1"/>
</dbReference>
<dbReference type="InterPro" id="IPR033961">
    <property type="entry name" value="Exo84"/>
</dbReference>
<dbReference type="OrthoDB" id="1710909at2759"/>
<dbReference type="EMBL" id="CABITT030000001">
    <property type="protein sequence ID" value="VVA90694.1"/>
    <property type="molecule type" value="Genomic_DNA"/>
</dbReference>
<proteinExistence type="inferred from homology"/>
<dbReference type="GO" id="GO:0008104">
    <property type="term" value="P:intracellular protein localization"/>
    <property type="evidence" value="ECO:0007669"/>
    <property type="project" value="TreeGrafter"/>
</dbReference>
<feature type="region of interest" description="Disordered" evidence="4">
    <location>
        <begin position="718"/>
        <end position="742"/>
    </location>
</feature>
<dbReference type="GO" id="GO:0000145">
    <property type="term" value="C:exocyst"/>
    <property type="evidence" value="ECO:0007669"/>
    <property type="project" value="InterPro"/>
</dbReference>
<protein>
    <recommendedName>
        <fullName evidence="5">Exocyst component Exo84 C-terminal domain-containing protein</fullName>
    </recommendedName>
</protein>
<sequence length="770" mass="86522">MESSEEEDEFPSIESITPQSKINSVHQSLTEKGIRKLCCELLDLKDAVENMCGDMRTKYLAFLRISEEAVEMEHELVELRKHISSQGIVVQDLMAGLCREMDEWKRSAGDVDDSDNFEVKDPLPKELTDPKSEFLEKIDLLLAEHKVDEALEAMDAEERNNPDLRGSAEMSSYKSAFMERKAVLEDQLLRIAKQPSISLAELKHALIGLIRLGKGPSAHQLLLKFYATSIHRRIESFLPSCSICPNTFPATLSKLIFSNISIAAKETAGMFGDDDNPAYSNKVVQWAEREVEYLVRLVKENAAPSETVSALRAASVCLQDCLNYCKVLEPQGLILSKLFLVLFRPYVEEVLELNFRRARRVIFDLTETDEGLETSSEFVAVLSEFAIASDTTMTDCSIRFMQIVQDILEQLSHLVVLHFGESVLARILQLYDKYIDFLIKALPGHADEDGLPELQDNTVLARAETDSEQLALLGAAFTILDELLPKSLFKVWNLQIENSGGEGENSAALNNSSAPELKEWKRHMVQAFDKLRNYFCLQFVLSFIYSREGLTRLDALIYLTEIPDDLHLPSLPFQALFSKLQQLAIIAGDVLLGKEKLQKILLARLTETVIIWLSNEQEFWSAFEDESTPLQPFGLQQLILDMNFTVEIARFAGYPFKVVQNHASVVINRAINIFSSRGINPESSLPKTEWFTEAAKSAINRLLMGSDEASEPEEYECEEEGHIVLPDIDDDHSDTDSLGTSSLSTMDSFESFASASMADLESPSFTDSES</sequence>
<comment type="caution">
    <text evidence="6">The sequence shown here is derived from an EMBL/GenBank/DDBJ whole genome shotgun (WGS) entry which is preliminary data.</text>
</comment>
<name>A0A565AQ85_9BRAS</name>
<gene>
    <name evidence="6" type="ORF">ANE_LOCUS1139</name>
</gene>
<dbReference type="GO" id="GO:0006887">
    <property type="term" value="P:exocytosis"/>
    <property type="evidence" value="ECO:0007669"/>
    <property type="project" value="UniProtKB-KW"/>
</dbReference>
<evidence type="ECO:0000259" key="5">
    <source>
        <dbReference type="Pfam" id="PF16528"/>
    </source>
</evidence>
<dbReference type="SUPFAM" id="SSF74788">
    <property type="entry name" value="Cullin repeat-like"/>
    <property type="match status" value="1"/>
</dbReference>
<dbReference type="Proteomes" id="UP000489600">
    <property type="component" value="Unassembled WGS sequence"/>
</dbReference>
<feature type="compositionally biased region" description="Acidic residues" evidence="4">
    <location>
        <begin position="1"/>
        <end position="11"/>
    </location>
</feature>
<dbReference type="PANTHER" id="PTHR21426:SF2">
    <property type="entry name" value="EXOCYST COMPLEX COMPONENT EXO84C"/>
    <property type="match status" value="1"/>
</dbReference>
<organism evidence="6 7">
    <name type="scientific">Arabis nemorensis</name>
    <dbReference type="NCBI Taxonomy" id="586526"/>
    <lineage>
        <taxon>Eukaryota</taxon>
        <taxon>Viridiplantae</taxon>
        <taxon>Streptophyta</taxon>
        <taxon>Embryophyta</taxon>
        <taxon>Tracheophyta</taxon>
        <taxon>Spermatophyta</taxon>
        <taxon>Magnoliopsida</taxon>
        <taxon>eudicotyledons</taxon>
        <taxon>Gunneridae</taxon>
        <taxon>Pentapetalae</taxon>
        <taxon>rosids</taxon>
        <taxon>malvids</taxon>
        <taxon>Brassicales</taxon>
        <taxon>Brassicaceae</taxon>
        <taxon>Arabideae</taxon>
        <taxon>Arabis</taxon>
    </lineage>
</organism>
<evidence type="ECO:0000256" key="3">
    <source>
        <dbReference type="ARBA" id="ARBA00022483"/>
    </source>
</evidence>
<dbReference type="GO" id="GO:0006893">
    <property type="term" value="P:Golgi to plasma membrane transport"/>
    <property type="evidence" value="ECO:0007669"/>
    <property type="project" value="TreeGrafter"/>
</dbReference>
<feature type="region of interest" description="Disordered" evidence="4">
    <location>
        <begin position="1"/>
        <end position="24"/>
    </location>
</feature>
<comment type="similarity">
    <text evidence="1">Belongs to the EXO84 family.</text>
</comment>
<reference evidence="6" key="1">
    <citation type="submission" date="2019-07" db="EMBL/GenBank/DDBJ databases">
        <authorList>
            <person name="Dittberner H."/>
        </authorList>
    </citation>
    <scope>NUCLEOTIDE SEQUENCE [LARGE SCALE GENOMIC DNA]</scope>
</reference>
<feature type="domain" description="Exocyst component Exo84 C-terminal" evidence="5">
    <location>
        <begin position="133"/>
        <end position="332"/>
    </location>
</feature>
<dbReference type="AlphaFoldDB" id="A0A565AQ85"/>